<comment type="caution">
    <text evidence="1">The sequence shown here is derived from an EMBL/GenBank/DDBJ whole genome shotgun (WGS) entry which is preliminary data.</text>
</comment>
<evidence type="ECO:0000313" key="1">
    <source>
        <dbReference type="EMBL" id="TDB64382.1"/>
    </source>
</evidence>
<dbReference type="Proteomes" id="UP000295706">
    <property type="component" value="Unassembled WGS sequence"/>
</dbReference>
<organism evidence="1 2">
    <name type="scientific">Arundinibacter roseus</name>
    <dbReference type="NCBI Taxonomy" id="2070510"/>
    <lineage>
        <taxon>Bacteria</taxon>
        <taxon>Pseudomonadati</taxon>
        <taxon>Bacteroidota</taxon>
        <taxon>Cytophagia</taxon>
        <taxon>Cytophagales</taxon>
        <taxon>Spirosomataceae</taxon>
        <taxon>Arundinibacter</taxon>
    </lineage>
</organism>
<reference evidence="1 2" key="1">
    <citation type="submission" date="2019-02" db="EMBL/GenBank/DDBJ databases">
        <title>Arundinibacter roseus gen. nov., sp. nov., a new member of the family Cytophagaceae.</title>
        <authorList>
            <person name="Szuroczki S."/>
            <person name="Khayer B."/>
            <person name="Sproer C."/>
            <person name="Toumi M."/>
            <person name="Szabo A."/>
            <person name="Felfoldi T."/>
            <person name="Schumann P."/>
            <person name="Toth E."/>
        </authorList>
    </citation>
    <scope>NUCLEOTIDE SEQUENCE [LARGE SCALE GENOMIC DNA]</scope>
    <source>
        <strain evidence="1 2">DMA-k-7a</strain>
    </source>
</reference>
<evidence type="ECO:0000313" key="2">
    <source>
        <dbReference type="Proteomes" id="UP000295706"/>
    </source>
</evidence>
<dbReference type="EMBL" id="SMJU01000007">
    <property type="protein sequence ID" value="TDB64382.1"/>
    <property type="molecule type" value="Genomic_DNA"/>
</dbReference>
<keyword evidence="2" id="KW-1185">Reference proteome</keyword>
<proteinExistence type="predicted"/>
<accession>A0A4R4KC94</accession>
<dbReference type="AlphaFoldDB" id="A0A4R4KC94"/>
<sequence length="80" mass="9415">MNEEPGTTPGRAWANELCARLEQRSKQFSFWEAAYEDSLGRTWWVVWDRWGCTRNGIKKKMQSALNYYLETPIPGQEESQ</sequence>
<protein>
    <submittedName>
        <fullName evidence="1">Uncharacterized protein</fullName>
    </submittedName>
</protein>
<gene>
    <name evidence="1" type="ORF">EZE20_11910</name>
</gene>
<dbReference type="RefSeq" id="WP_132117881.1">
    <property type="nucleotide sequence ID" value="NZ_SMJU01000007.1"/>
</dbReference>
<name>A0A4R4KC94_9BACT</name>